<proteinExistence type="inferred from homology"/>
<gene>
    <name evidence="6" type="ORF">ETSY1_33490</name>
</gene>
<dbReference type="PANTHER" id="PTHR43552:SF2">
    <property type="entry name" value="DIAMINOBUTYRATE--2-OXOGLUTARATE TRANSAMINASE"/>
    <property type="match status" value="1"/>
</dbReference>
<protein>
    <recommendedName>
        <fullName evidence="8">Diaminobutyrate--2-oxoglutarate transaminase</fullName>
    </recommendedName>
</protein>
<keyword evidence="7" id="KW-1185">Reference proteome</keyword>
<comment type="cofactor">
    <cofactor evidence="1">
        <name>pyridoxal 5'-phosphate</name>
        <dbReference type="ChEBI" id="CHEBI:597326"/>
    </cofactor>
</comment>
<dbReference type="InterPro" id="IPR004637">
    <property type="entry name" value="Dat"/>
</dbReference>
<dbReference type="InterPro" id="IPR015424">
    <property type="entry name" value="PyrdxlP-dep_Trfase"/>
</dbReference>
<keyword evidence="4" id="KW-0808">Transferase</keyword>
<accession>W4L9I9</accession>
<dbReference type="Pfam" id="PF00202">
    <property type="entry name" value="Aminotran_3"/>
    <property type="match status" value="1"/>
</dbReference>
<dbReference type="InterPro" id="IPR015421">
    <property type="entry name" value="PyrdxlP-dep_Trfase_major"/>
</dbReference>
<dbReference type="Gene3D" id="3.40.640.10">
    <property type="entry name" value="Type I PLP-dependent aspartate aminotransferase-like (Major domain)"/>
    <property type="match status" value="1"/>
</dbReference>
<evidence type="ECO:0000256" key="2">
    <source>
        <dbReference type="ARBA" id="ARBA00008954"/>
    </source>
</evidence>
<evidence type="ECO:0000313" key="6">
    <source>
        <dbReference type="EMBL" id="ETW94758.1"/>
    </source>
</evidence>
<dbReference type="InterPro" id="IPR005814">
    <property type="entry name" value="Aminotrans_3"/>
</dbReference>
<evidence type="ECO:0000256" key="1">
    <source>
        <dbReference type="ARBA" id="ARBA00001933"/>
    </source>
</evidence>
<name>W4L9I9_ENTF1</name>
<dbReference type="EMBL" id="AZHW01001011">
    <property type="protein sequence ID" value="ETW94758.1"/>
    <property type="molecule type" value="Genomic_DNA"/>
</dbReference>
<comment type="similarity">
    <text evidence="2">Belongs to the class-III pyridoxal-phosphate-dependent aminotransferase family.</text>
</comment>
<evidence type="ECO:0000256" key="3">
    <source>
        <dbReference type="ARBA" id="ARBA00022576"/>
    </source>
</evidence>
<organism evidence="6 7">
    <name type="scientific">Entotheonella factor</name>
    <dbReference type="NCBI Taxonomy" id="1429438"/>
    <lineage>
        <taxon>Bacteria</taxon>
        <taxon>Pseudomonadati</taxon>
        <taxon>Nitrospinota/Tectimicrobiota group</taxon>
        <taxon>Candidatus Tectimicrobiota</taxon>
        <taxon>Candidatus Entotheonellia</taxon>
        <taxon>Candidatus Entotheonellales</taxon>
        <taxon>Candidatus Entotheonellaceae</taxon>
        <taxon>Candidatus Entotheonella</taxon>
    </lineage>
</organism>
<dbReference type="GO" id="GO:0030170">
    <property type="term" value="F:pyridoxal phosphate binding"/>
    <property type="evidence" value="ECO:0007669"/>
    <property type="project" value="InterPro"/>
</dbReference>
<evidence type="ECO:0000313" key="7">
    <source>
        <dbReference type="Proteomes" id="UP000019141"/>
    </source>
</evidence>
<dbReference type="PANTHER" id="PTHR43552">
    <property type="entry name" value="DIAMINOBUTYRATE--2-OXOGLUTARATE AMINOTRANSFERASE"/>
    <property type="match status" value="1"/>
</dbReference>
<evidence type="ECO:0000256" key="5">
    <source>
        <dbReference type="ARBA" id="ARBA00022898"/>
    </source>
</evidence>
<comment type="caution">
    <text evidence="6">The sequence shown here is derived from an EMBL/GenBank/DDBJ whole genome shotgun (WGS) entry which is preliminary data.</text>
</comment>
<dbReference type="SUPFAM" id="SSF53383">
    <property type="entry name" value="PLP-dependent transferases"/>
    <property type="match status" value="1"/>
</dbReference>
<reference evidence="6 7" key="1">
    <citation type="journal article" date="2014" name="Nature">
        <title>An environmental bacterial taxon with a large and distinct metabolic repertoire.</title>
        <authorList>
            <person name="Wilson M.C."/>
            <person name="Mori T."/>
            <person name="Ruckert C."/>
            <person name="Uria A.R."/>
            <person name="Helf M.J."/>
            <person name="Takada K."/>
            <person name="Gernert C."/>
            <person name="Steffens U.A."/>
            <person name="Heycke N."/>
            <person name="Schmitt S."/>
            <person name="Rinke C."/>
            <person name="Helfrich E.J."/>
            <person name="Brachmann A.O."/>
            <person name="Gurgui C."/>
            <person name="Wakimoto T."/>
            <person name="Kracht M."/>
            <person name="Crusemann M."/>
            <person name="Hentschel U."/>
            <person name="Abe I."/>
            <person name="Matsunaga S."/>
            <person name="Kalinowski J."/>
            <person name="Takeyama H."/>
            <person name="Piel J."/>
        </authorList>
    </citation>
    <scope>NUCLEOTIDE SEQUENCE [LARGE SCALE GENOMIC DNA]</scope>
    <source>
        <strain evidence="7">TSY1</strain>
    </source>
</reference>
<dbReference type="Proteomes" id="UP000019141">
    <property type="component" value="Unassembled WGS sequence"/>
</dbReference>
<dbReference type="InterPro" id="IPR015422">
    <property type="entry name" value="PyrdxlP-dep_Trfase_small"/>
</dbReference>
<dbReference type="Gene3D" id="3.90.1150.10">
    <property type="entry name" value="Aspartate Aminotransferase, domain 1"/>
    <property type="match status" value="1"/>
</dbReference>
<dbReference type="GO" id="GO:0008483">
    <property type="term" value="F:transaminase activity"/>
    <property type="evidence" value="ECO:0007669"/>
    <property type="project" value="UniProtKB-KW"/>
</dbReference>
<dbReference type="PATRIC" id="fig|1429438.4.peg.6335"/>
<keyword evidence="3" id="KW-0032">Aminotransferase</keyword>
<sequence>MQSSMSTFERLESEVRGYCRDFPTVFTKARGSLLYGENGQEYVDFFSGAGTLNYGHNHPSLKQALIHYLQDDGVLHGLDMATTAKRDFLETFETLILEPRGYSYKIQFTGPTGTNAVEAALKLARKVTGRTSIMACTNGFHGMTLGSVAATGNTRHRNGSGIPLSHVTFIP</sequence>
<dbReference type="HOGENOM" id="CLU_146382_0_0_7"/>
<evidence type="ECO:0000256" key="4">
    <source>
        <dbReference type="ARBA" id="ARBA00022679"/>
    </source>
</evidence>
<keyword evidence="5" id="KW-0663">Pyridoxal phosphate</keyword>
<evidence type="ECO:0008006" key="8">
    <source>
        <dbReference type="Google" id="ProtNLM"/>
    </source>
</evidence>
<dbReference type="AlphaFoldDB" id="W4L9I9"/>